<reference evidence="1 2" key="1">
    <citation type="submission" date="2016-06" db="EMBL/GenBank/DDBJ databases">
        <title>The sequenced genome of the ice-adhering bacterium Marinomonas primoryensis, from Antarctica.</title>
        <authorList>
            <person name="Graham L."/>
            <person name="Vance T.D.R."/>
            <person name="Davies P.L."/>
        </authorList>
    </citation>
    <scope>NUCLEOTIDE SEQUENCE [LARGE SCALE GENOMIC DNA]</scope>
    <source>
        <strain evidence="1 2">AceL</strain>
    </source>
</reference>
<proteinExistence type="predicted"/>
<evidence type="ECO:0000313" key="2">
    <source>
        <dbReference type="Proteomes" id="UP000249898"/>
    </source>
</evidence>
<dbReference type="OrthoDB" id="8617654at2"/>
<dbReference type="Proteomes" id="UP000249898">
    <property type="component" value="Chromosome"/>
</dbReference>
<dbReference type="EMBL" id="CP016181">
    <property type="protein sequence ID" value="AWX99449.1"/>
    <property type="molecule type" value="Genomic_DNA"/>
</dbReference>
<dbReference type="AlphaFoldDB" id="A0A2Z4PPQ9"/>
<name>A0A2Z4PPQ9_9GAMM</name>
<dbReference type="RefSeq" id="WP_112136210.1">
    <property type="nucleotide sequence ID" value="NZ_CP016181.1"/>
</dbReference>
<protein>
    <submittedName>
        <fullName evidence="1">ATP F0F1 synthase synthase</fullName>
    </submittedName>
</protein>
<sequence length="278" mass="32215">MNQVLAKVKGLRKKPYFKLVSGNTLFDVVAVNLNFCVPYSPDHNLDEDAWFKIEQFSQKTFSIDLVEQVFDSKDFDDLTKDQFPKISYVFSVQGDDFYFQKITPSLFIKRKTLIFGETAKLEENQNMLVINALPDAIYFKSSDTLIFRNLASISSIFKGIDKLYKEATDTEVELFLRETFIELNNGYNVNNVSKPNRKRIGLAMMTLDAMSVNEKTSMLSYIDDYCSEQALKFDKQNQKFNISTDDELKLLLYGIEQRFYTTPFSHEKRQANSITPIK</sequence>
<organism evidence="1 2">
    <name type="scientific">Marinomonas primoryensis</name>
    <dbReference type="NCBI Taxonomy" id="178399"/>
    <lineage>
        <taxon>Bacteria</taxon>
        <taxon>Pseudomonadati</taxon>
        <taxon>Pseudomonadota</taxon>
        <taxon>Gammaproteobacteria</taxon>
        <taxon>Oceanospirillales</taxon>
        <taxon>Oceanospirillaceae</taxon>
        <taxon>Marinomonas</taxon>
    </lineage>
</organism>
<gene>
    <name evidence="1" type="ORF">A8139_05135</name>
</gene>
<accession>A0A2Z4PPQ9</accession>
<evidence type="ECO:0000313" key="1">
    <source>
        <dbReference type="EMBL" id="AWX99449.1"/>
    </source>
</evidence>